<dbReference type="InterPro" id="IPR017441">
    <property type="entry name" value="Protein_kinase_ATP_BS"/>
</dbReference>
<accession>A0A5S9IHL8</accession>
<dbReference type="PANTHER" id="PTHR43671:SF13">
    <property type="entry name" value="SERINE_THREONINE-PROTEIN KINASE NEK2"/>
    <property type="match status" value="1"/>
</dbReference>
<evidence type="ECO:0000256" key="5">
    <source>
        <dbReference type="ARBA" id="ARBA00022777"/>
    </source>
</evidence>
<dbReference type="Pfam" id="PF00069">
    <property type="entry name" value="Pkinase"/>
    <property type="match status" value="1"/>
</dbReference>
<evidence type="ECO:0000259" key="8">
    <source>
        <dbReference type="PROSITE" id="PS50011"/>
    </source>
</evidence>
<organism evidence="9 10">
    <name type="scientific">Uabimicrobium amorphum</name>
    <dbReference type="NCBI Taxonomy" id="2596890"/>
    <lineage>
        <taxon>Bacteria</taxon>
        <taxon>Pseudomonadati</taxon>
        <taxon>Planctomycetota</taxon>
        <taxon>Candidatus Uabimicrobiia</taxon>
        <taxon>Candidatus Uabimicrobiales</taxon>
        <taxon>Candidatus Uabimicrobiaceae</taxon>
        <taxon>Candidatus Uabimicrobium</taxon>
    </lineage>
</organism>
<keyword evidence="3" id="KW-0808">Transferase</keyword>
<keyword evidence="9" id="KW-0723">Serine/threonine-protein kinase</keyword>
<evidence type="ECO:0000256" key="3">
    <source>
        <dbReference type="ARBA" id="ARBA00022679"/>
    </source>
</evidence>
<evidence type="ECO:0000256" key="4">
    <source>
        <dbReference type="ARBA" id="ARBA00022741"/>
    </source>
</evidence>
<feature type="binding site" evidence="7">
    <location>
        <position position="52"/>
    </location>
    <ligand>
        <name>ATP</name>
        <dbReference type="ChEBI" id="CHEBI:30616"/>
    </ligand>
</feature>
<dbReference type="PROSITE" id="PS00109">
    <property type="entry name" value="PROTEIN_KINASE_TYR"/>
    <property type="match status" value="1"/>
</dbReference>
<dbReference type="InterPro" id="IPR050660">
    <property type="entry name" value="NEK_Ser/Thr_kinase"/>
</dbReference>
<keyword evidence="10" id="KW-1185">Reference proteome</keyword>
<dbReference type="Proteomes" id="UP000326354">
    <property type="component" value="Chromosome"/>
</dbReference>
<keyword evidence="5 9" id="KW-0418">Kinase</keyword>
<evidence type="ECO:0000256" key="1">
    <source>
        <dbReference type="ARBA" id="ARBA00010886"/>
    </source>
</evidence>
<evidence type="ECO:0000256" key="7">
    <source>
        <dbReference type="PROSITE-ProRule" id="PRU10141"/>
    </source>
</evidence>
<dbReference type="InterPro" id="IPR011009">
    <property type="entry name" value="Kinase-like_dom_sf"/>
</dbReference>
<dbReference type="GO" id="GO:0004674">
    <property type="term" value="F:protein serine/threonine kinase activity"/>
    <property type="evidence" value="ECO:0007669"/>
    <property type="project" value="UniProtKB-KW"/>
</dbReference>
<dbReference type="GO" id="GO:0005524">
    <property type="term" value="F:ATP binding"/>
    <property type="evidence" value="ECO:0007669"/>
    <property type="project" value="UniProtKB-UniRule"/>
</dbReference>
<protein>
    <recommendedName>
        <fullName evidence="2">non-specific serine/threonine protein kinase</fullName>
        <ecNumber evidence="2">2.7.11.1</ecNumber>
    </recommendedName>
</protein>
<name>A0A5S9IHL8_UABAM</name>
<dbReference type="InterPro" id="IPR008266">
    <property type="entry name" value="Tyr_kinase_AS"/>
</dbReference>
<proteinExistence type="inferred from homology"/>
<dbReference type="RefSeq" id="WP_173013074.1">
    <property type="nucleotide sequence ID" value="NZ_AP019860.1"/>
</dbReference>
<dbReference type="PROSITE" id="PS00107">
    <property type="entry name" value="PROTEIN_KINASE_ATP"/>
    <property type="match status" value="1"/>
</dbReference>
<evidence type="ECO:0000256" key="2">
    <source>
        <dbReference type="ARBA" id="ARBA00012513"/>
    </source>
</evidence>
<gene>
    <name evidence="9" type="ORF">UABAM_00301</name>
</gene>
<dbReference type="EC" id="2.7.11.1" evidence="2"/>
<dbReference type="CDD" id="cd14014">
    <property type="entry name" value="STKc_PknB_like"/>
    <property type="match status" value="1"/>
</dbReference>
<evidence type="ECO:0000313" key="10">
    <source>
        <dbReference type="Proteomes" id="UP000326354"/>
    </source>
</evidence>
<dbReference type="Gene3D" id="1.10.510.10">
    <property type="entry name" value="Transferase(Phosphotransferase) domain 1"/>
    <property type="match status" value="1"/>
</dbReference>
<dbReference type="KEGG" id="uam:UABAM_00301"/>
<evidence type="ECO:0000256" key="6">
    <source>
        <dbReference type="ARBA" id="ARBA00022840"/>
    </source>
</evidence>
<sequence length="417" mass="48080">MSEEKEISSLEGLAFHSTSTYELVNEIGRGGMGIVYLAEKHSEGVCDLLVLKTIKSLSSEYFDMLKKEANIATQLRHENIVKTYGLEAFPVDLFPQYFQEDLKTLEYNKLRQQPKKKPLVFRRHLRRSGRSRKLVTQNNNETKQKLYLIVMDYVEGTDLGNLFRAHRRKKLLIPPVLTAFVVSRICRALDYAHNHIIHRDVSPENILINNHGVAKLSDFGVAVGGKEQLGLLMGKLNYMAPEQLLNPLYDHRVDIFALGVVTYFCLTGINLFATPFGMGLEEQTDYIRRLHQEEIIPPAEVMKDIPKILSDTVMKMLEIDPEKRYQTAGEICDCLEQQYMYAKGFGPTNNSLQAYLDIFESNFENYTQQQLRQLRFLEGSDGKLQLRRYIAQNKYTGRGLELIKKFKGTRLRKILDK</sequence>
<keyword evidence="4 7" id="KW-0547">Nucleotide-binding</keyword>
<comment type="similarity">
    <text evidence="1">Belongs to the protein kinase superfamily. NEK Ser/Thr protein kinase family. NIMA subfamily.</text>
</comment>
<dbReference type="PANTHER" id="PTHR43671">
    <property type="entry name" value="SERINE/THREONINE-PROTEIN KINASE NEK"/>
    <property type="match status" value="1"/>
</dbReference>
<dbReference type="EMBL" id="AP019860">
    <property type="protein sequence ID" value="BBM81958.1"/>
    <property type="molecule type" value="Genomic_DNA"/>
</dbReference>
<dbReference type="InterPro" id="IPR000719">
    <property type="entry name" value="Prot_kinase_dom"/>
</dbReference>
<dbReference type="AlphaFoldDB" id="A0A5S9IHL8"/>
<dbReference type="SUPFAM" id="SSF56112">
    <property type="entry name" value="Protein kinase-like (PK-like)"/>
    <property type="match status" value="1"/>
</dbReference>
<feature type="domain" description="Protein kinase" evidence="8">
    <location>
        <begin position="21"/>
        <end position="340"/>
    </location>
</feature>
<dbReference type="Gene3D" id="3.30.200.20">
    <property type="entry name" value="Phosphorylase Kinase, domain 1"/>
    <property type="match status" value="1"/>
</dbReference>
<keyword evidence="6 7" id="KW-0067">ATP-binding</keyword>
<evidence type="ECO:0000313" key="9">
    <source>
        <dbReference type="EMBL" id="BBM81958.1"/>
    </source>
</evidence>
<dbReference type="PROSITE" id="PS50011">
    <property type="entry name" value="PROTEIN_KINASE_DOM"/>
    <property type="match status" value="1"/>
</dbReference>
<reference evidence="9 10" key="1">
    <citation type="submission" date="2019-08" db="EMBL/GenBank/DDBJ databases">
        <title>Complete genome sequence of Candidatus Uab amorphum.</title>
        <authorList>
            <person name="Shiratori T."/>
            <person name="Suzuki S."/>
            <person name="Kakizawa Y."/>
            <person name="Ishida K."/>
        </authorList>
    </citation>
    <scope>NUCLEOTIDE SEQUENCE [LARGE SCALE GENOMIC DNA]</scope>
    <source>
        <strain evidence="9 10">SRT547</strain>
    </source>
</reference>